<dbReference type="InterPro" id="IPR026581">
    <property type="entry name" value="TCP10L/CENPJ"/>
</dbReference>
<proteinExistence type="inferred from homology"/>
<protein>
    <recommendedName>
        <fullName evidence="4">Centromere protein J C-terminal domain-containing protein</fullName>
    </recommendedName>
</protein>
<feature type="region of interest" description="Disordered" evidence="3">
    <location>
        <begin position="598"/>
        <end position="633"/>
    </location>
</feature>
<dbReference type="Gene3D" id="2.60.450.20">
    <property type="match status" value="1"/>
</dbReference>
<dbReference type="InterPro" id="IPR009852">
    <property type="entry name" value="CENPJ_C_dom"/>
</dbReference>
<name>A0A418AV40_9STRA</name>
<evidence type="ECO:0000256" key="3">
    <source>
        <dbReference type="SAM" id="MobiDB-lite"/>
    </source>
</evidence>
<evidence type="ECO:0000259" key="4">
    <source>
        <dbReference type="Pfam" id="PF07202"/>
    </source>
</evidence>
<feature type="compositionally biased region" description="Basic residues" evidence="3">
    <location>
        <begin position="460"/>
        <end position="469"/>
    </location>
</feature>
<dbReference type="PANTHER" id="PTHR10331:SF6">
    <property type="entry name" value="SPINDLE ASSEMBLY ABNORMAL 4"/>
    <property type="match status" value="1"/>
</dbReference>
<organism evidence="5 6">
    <name type="scientific">Aphanomyces invadans</name>
    <dbReference type="NCBI Taxonomy" id="157072"/>
    <lineage>
        <taxon>Eukaryota</taxon>
        <taxon>Sar</taxon>
        <taxon>Stramenopiles</taxon>
        <taxon>Oomycota</taxon>
        <taxon>Saprolegniomycetes</taxon>
        <taxon>Saprolegniales</taxon>
        <taxon>Verrucalvaceae</taxon>
        <taxon>Aphanomyces</taxon>
    </lineage>
</organism>
<sequence>MAHGRVLPLAFGPARLHPNSNRQLASDGVNFRPEQIRLEQDAQDLEEFESLEQQLLEQHEQLATSTDHWDPGDSSPWTLHQENERRDLLAELDAWSREDIASNAAPPPPALPVYDSAKQLNDTLSNHSFMCDEGELGHQSSILPRSPGSHVQQDKERSLDMSFADSEPWDDPRPPCTTSNSEGAAHQLDASTGAPTKHGEVTTPEPKYVEASYVQQRFQQAAANRTLPPPSSSLQTLKMKLKQKVAASAGSRSKNGSSGGAAKSAAKTNPSHPLGKPKMDKPHPPMAAASPLSSRLPHYSPAIDDKLQELEHEVKHYKHETLKLQKRREALEADQRKLDQQRHEWLEEKRKAQDDIDAEWKRIRKERRAVDQALKFGGSLLDRKERAEIDALKAQIVKLQELEMRNDELRDELKFMEQERLANWAWANETQPDKRQTRHSLDSPIAGAPTTAAPVQSRVARTKPLKSHGKSWGDDDVYNPAHYQMPAPATSHTPQDTDDWEEIHHAGGKVERRFSSGPIAKTFRFENGTEKDVFVDGHSVVRFSNGDVKEVEKHHANGAKEIKFVDGTTKRIETNGDEWSTFPDGTRMVEKKSGFREVINPDGSKARDYPDGRTTWVTPQGVEQPVQYKRSAV</sequence>
<feature type="compositionally biased region" description="Low complexity" evidence="3">
    <location>
        <begin position="246"/>
        <end position="267"/>
    </location>
</feature>
<comment type="caution">
    <text evidence="5">The sequence shown here is derived from an EMBL/GenBank/DDBJ whole genome shotgun (WGS) entry which is preliminary data.</text>
</comment>
<feature type="domain" description="Centromere protein J C-terminal" evidence="4">
    <location>
        <begin position="557"/>
        <end position="589"/>
    </location>
</feature>
<dbReference type="VEuPathDB" id="FungiDB:H310_11123"/>
<feature type="compositionally biased region" description="Basic and acidic residues" evidence="3">
    <location>
        <begin position="431"/>
        <end position="441"/>
    </location>
</feature>
<dbReference type="Pfam" id="PF07202">
    <property type="entry name" value="Tcp10_C"/>
    <property type="match status" value="1"/>
</dbReference>
<evidence type="ECO:0000256" key="2">
    <source>
        <dbReference type="SAM" id="Coils"/>
    </source>
</evidence>
<reference evidence="5 6" key="1">
    <citation type="submission" date="2018-08" db="EMBL/GenBank/DDBJ databases">
        <title>Aphanomyces genome sequencing and annotation.</title>
        <authorList>
            <person name="Minardi D."/>
            <person name="Oidtmann B."/>
            <person name="Van Der Giezen M."/>
            <person name="Studholme D.J."/>
        </authorList>
    </citation>
    <scope>NUCLEOTIDE SEQUENCE [LARGE SCALE GENOMIC DNA]</scope>
    <source>
        <strain evidence="5 6">NJM0002</strain>
    </source>
</reference>
<dbReference type="Proteomes" id="UP000285060">
    <property type="component" value="Unassembled WGS sequence"/>
</dbReference>
<dbReference type="InterPro" id="IPR047002">
    <property type="entry name" value="Tcp10_C_sf"/>
</dbReference>
<evidence type="ECO:0000313" key="5">
    <source>
        <dbReference type="EMBL" id="RHY29310.1"/>
    </source>
</evidence>
<feature type="region of interest" description="Disordered" evidence="3">
    <location>
        <begin position="62"/>
        <end position="82"/>
    </location>
</feature>
<accession>A0A418AV40</accession>
<evidence type="ECO:0000256" key="1">
    <source>
        <dbReference type="ARBA" id="ARBA00005627"/>
    </source>
</evidence>
<feature type="coiled-coil region" evidence="2">
    <location>
        <begin position="307"/>
        <end position="355"/>
    </location>
</feature>
<feature type="region of interest" description="Disordered" evidence="3">
    <location>
        <begin position="137"/>
        <end position="202"/>
    </location>
</feature>
<keyword evidence="6" id="KW-1185">Reference proteome</keyword>
<dbReference type="AlphaFoldDB" id="A0A418AV40"/>
<dbReference type="EMBL" id="QUSY01000457">
    <property type="protein sequence ID" value="RHY29310.1"/>
    <property type="molecule type" value="Genomic_DNA"/>
</dbReference>
<dbReference type="PANTHER" id="PTHR10331">
    <property type="entry name" value="T COMPLEX PROTEIN 10"/>
    <property type="match status" value="1"/>
</dbReference>
<feature type="region of interest" description="Disordered" evidence="3">
    <location>
        <begin position="430"/>
        <end position="475"/>
    </location>
</feature>
<comment type="similarity">
    <text evidence="1">Belongs to the TCP10 family.</text>
</comment>
<feature type="coiled-coil region" evidence="2">
    <location>
        <begin position="382"/>
        <end position="419"/>
    </location>
</feature>
<evidence type="ECO:0000313" key="6">
    <source>
        <dbReference type="Proteomes" id="UP000285060"/>
    </source>
</evidence>
<feature type="region of interest" description="Disordered" evidence="3">
    <location>
        <begin position="240"/>
        <end position="299"/>
    </location>
</feature>
<keyword evidence="2" id="KW-0175">Coiled coil</keyword>
<gene>
    <name evidence="5" type="ORF">DYB32_005240</name>
</gene>